<feature type="non-terminal residue" evidence="2">
    <location>
        <position position="1"/>
    </location>
</feature>
<dbReference type="Proteomes" id="UP001328107">
    <property type="component" value="Unassembled WGS sequence"/>
</dbReference>
<sequence length="205" mass="23745">QLMLNSEIRKRINSKPFFFCSFCKRFMFTSRHVFMHIACPEHKQEVDSKPPILKQANELLLAMIGEKTPTKTKKWFDKEEREVAQLRKRLEGKKLKISELPPTQEFLDKLHKDVWENPEGLDDSKCAPALVDAIAASSKRAQFIQKLQGAIGQDKARCIQCDLIFADYKNYCMHLTTFTHLHKKTFDAVTIIYNLEQGARAKDSI</sequence>
<reference evidence="3" key="1">
    <citation type="submission" date="2022-10" db="EMBL/GenBank/DDBJ databases">
        <title>Genome assembly of Pristionchus species.</title>
        <authorList>
            <person name="Yoshida K."/>
            <person name="Sommer R.J."/>
        </authorList>
    </citation>
    <scope>NUCLEOTIDE SEQUENCE [LARGE SCALE GENOMIC DNA]</scope>
    <source>
        <strain evidence="3">RS5460</strain>
    </source>
</reference>
<gene>
    <name evidence="2" type="ORF">PMAYCL1PPCAC_00460</name>
</gene>
<keyword evidence="3" id="KW-1185">Reference proteome</keyword>
<dbReference type="AlphaFoldDB" id="A0AAN4Z2X2"/>
<protein>
    <recommendedName>
        <fullName evidence="1">C2H2-type domain-containing protein</fullName>
    </recommendedName>
</protein>
<name>A0AAN4Z2X2_9BILA</name>
<proteinExistence type="predicted"/>
<organism evidence="2 3">
    <name type="scientific">Pristionchus mayeri</name>
    <dbReference type="NCBI Taxonomy" id="1317129"/>
    <lineage>
        <taxon>Eukaryota</taxon>
        <taxon>Metazoa</taxon>
        <taxon>Ecdysozoa</taxon>
        <taxon>Nematoda</taxon>
        <taxon>Chromadorea</taxon>
        <taxon>Rhabditida</taxon>
        <taxon>Rhabditina</taxon>
        <taxon>Diplogasteromorpha</taxon>
        <taxon>Diplogasteroidea</taxon>
        <taxon>Neodiplogasteridae</taxon>
        <taxon>Pristionchus</taxon>
    </lineage>
</organism>
<dbReference type="EMBL" id="BTRK01000001">
    <property type="protein sequence ID" value="GMR30265.1"/>
    <property type="molecule type" value="Genomic_DNA"/>
</dbReference>
<evidence type="ECO:0000313" key="3">
    <source>
        <dbReference type="Proteomes" id="UP001328107"/>
    </source>
</evidence>
<evidence type="ECO:0000313" key="2">
    <source>
        <dbReference type="EMBL" id="GMR30265.1"/>
    </source>
</evidence>
<accession>A0AAN4Z2X2</accession>
<dbReference type="PROSITE" id="PS00028">
    <property type="entry name" value="ZINC_FINGER_C2H2_1"/>
    <property type="match status" value="1"/>
</dbReference>
<evidence type="ECO:0000259" key="1">
    <source>
        <dbReference type="PROSITE" id="PS00028"/>
    </source>
</evidence>
<comment type="caution">
    <text evidence="2">The sequence shown here is derived from an EMBL/GenBank/DDBJ whole genome shotgun (WGS) entry which is preliminary data.</text>
</comment>
<feature type="domain" description="C2H2-type" evidence="1">
    <location>
        <begin position="158"/>
        <end position="180"/>
    </location>
</feature>
<dbReference type="InterPro" id="IPR013087">
    <property type="entry name" value="Znf_C2H2_type"/>
</dbReference>